<keyword evidence="3" id="KW-0489">Methyltransferase</keyword>
<dbReference type="InParanoid" id="A5E5I4"/>
<dbReference type="PANTHER" id="PTHR10920:SF18">
    <property type="entry name" value="RRNA METHYLTRANSFERASE 2, MITOCHONDRIAL"/>
    <property type="match status" value="1"/>
</dbReference>
<dbReference type="VEuPathDB" id="FungiDB:LELG_04873"/>
<dbReference type="STRING" id="379508.A5E5I4"/>
<evidence type="ECO:0000256" key="1">
    <source>
        <dbReference type="ARBA" id="ARBA00009258"/>
    </source>
</evidence>
<evidence type="ECO:0000256" key="4">
    <source>
        <dbReference type="ARBA" id="ARBA00022679"/>
    </source>
</evidence>
<evidence type="ECO:0000256" key="5">
    <source>
        <dbReference type="ARBA" id="ARBA00022691"/>
    </source>
</evidence>
<dbReference type="InterPro" id="IPR002877">
    <property type="entry name" value="RNA_MeTrfase_FtsJ_dom"/>
</dbReference>
<feature type="domain" description="Ribosomal RNA methyltransferase FtsJ" evidence="8">
    <location>
        <begin position="97"/>
        <end position="375"/>
    </location>
</feature>
<evidence type="ECO:0000256" key="7">
    <source>
        <dbReference type="SAM" id="MobiDB-lite"/>
    </source>
</evidence>
<dbReference type="OMA" id="FKEISWT"/>
<dbReference type="Proteomes" id="UP000001996">
    <property type="component" value="Unassembled WGS sequence"/>
</dbReference>
<dbReference type="EMBL" id="CH981530">
    <property type="protein sequence ID" value="EDK46692.1"/>
    <property type="molecule type" value="Genomic_DNA"/>
</dbReference>
<keyword evidence="4" id="KW-0808">Transferase</keyword>
<feature type="compositionally biased region" description="Basic and acidic residues" evidence="7">
    <location>
        <begin position="198"/>
        <end position="209"/>
    </location>
</feature>
<evidence type="ECO:0000256" key="2">
    <source>
        <dbReference type="ARBA" id="ARBA00022552"/>
    </source>
</evidence>
<dbReference type="Pfam" id="PF01728">
    <property type="entry name" value="FtsJ"/>
    <property type="match status" value="1"/>
</dbReference>
<dbReference type="GO" id="GO:0005739">
    <property type="term" value="C:mitochondrion"/>
    <property type="evidence" value="ECO:0007669"/>
    <property type="project" value="TreeGrafter"/>
</dbReference>
<proteinExistence type="inferred from homology"/>
<dbReference type="GO" id="GO:0008650">
    <property type="term" value="F:rRNA (uridine-2'-O-)-methyltransferase activity"/>
    <property type="evidence" value="ECO:0007669"/>
    <property type="project" value="TreeGrafter"/>
</dbReference>
<organism evidence="9 10">
    <name type="scientific">Lodderomyces elongisporus (strain ATCC 11503 / CBS 2605 / JCM 1781 / NBRC 1676 / NRRL YB-4239)</name>
    <name type="common">Yeast</name>
    <name type="synonym">Saccharomyces elongisporus</name>
    <dbReference type="NCBI Taxonomy" id="379508"/>
    <lineage>
        <taxon>Eukaryota</taxon>
        <taxon>Fungi</taxon>
        <taxon>Dikarya</taxon>
        <taxon>Ascomycota</taxon>
        <taxon>Saccharomycotina</taxon>
        <taxon>Pichiomycetes</taxon>
        <taxon>Debaryomycetaceae</taxon>
        <taxon>Candida/Lodderomyces clade</taxon>
        <taxon>Lodderomyces</taxon>
    </lineage>
</organism>
<dbReference type="SUPFAM" id="SSF53335">
    <property type="entry name" value="S-adenosyl-L-methionine-dependent methyltransferases"/>
    <property type="match status" value="1"/>
</dbReference>
<dbReference type="InterPro" id="IPR050082">
    <property type="entry name" value="RNA_methyltr_RlmE"/>
</dbReference>
<dbReference type="Gene3D" id="3.40.50.150">
    <property type="entry name" value="Vaccinia Virus protein VP39"/>
    <property type="match status" value="1"/>
</dbReference>
<dbReference type="OrthoDB" id="20105at2759"/>
<keyword evidence="5" id="KW-0949">S-adenosyl-L-methionine</keyword>
<gene>
    <name evidence="9" type="ORF">LELG_04873</name>
</gene>
<reference evidence="9 10" key="1">
    <citation type="journal article" date="2009" name="Nature">
        <title>Evolution of pathogenicity and sexual reproduction in eight Candida genomes.</title>
        <authorList>
            <person name="Butler G."/>
            <person name="Rasmussen M.D."/>
            <person name="Lin M.F."/>
            <person name="Santos M.A."/>
            <person name="Sakthikumar S."/>
            <person name="Munro C.A."/>
            <person name="Rheinbay E."/>
            <person name="Grabherr M."/>
            <person name="Forche A."/>
            <person name="Reedy J.L."/>
            <person name="Agrafioti I."/>
            <person name="Arnaud M.B."/>
            <person name="Bates S."/>
            <person name="Brown A.J."/>
            <person name="Brunke S."/>
            <person name="Costanzo M.C."/>
            <person name="Fitzpatrick D.A."/>
            <person name="de Groot P.W."/>
            <person name="Harris D."/>
            <person name="Hoyer L.L."/>
            <person name="Hube B."/>
            <person name="Klis F.M."/>
            <person name="Kodira C."/>
            <person name="Lennard N."/>
            <person name="Logue M.E."/>
            <person name="Martin R."/>
            <person name="Neiman A.M."/>
            <person name="Nikolaou E."/>
            <person name="Quail M.A."/>
            <person name="Quinn J."/>
            <person name="Santos M.C."/>
            <person name="Schmitzberger F.F."/>
            <person name="Sherlock G."/>
            <person name="Shah P."/>
            <person name="Silverstein K.A."/>
            <person name="Skrzypek M.S."/>
            <person name="Soll D."/>
            <person name="Staggs R."/>
            <person name="Stansfield I."/>
            <person name="Stumpf M.P."/>
            <person name="Sudbery P.E."/>
            <person name="Srikantha T."/>
            <person name="Zeng Q."/>
            <person name="Berman J."/>
            <person name="Berriman M."/>
            <person name="Heitman J."/>
            <person name="Gow N.A."/>
            <person name="Lorenz M.C."/>
            <person name="Birren B.W."/>
            <person name="Kellis M."/>
            <person name="Cuomo C.A."/>
        </authorList>
    </citation>
    <scope>NUCLEOTIDE SEQUENCE [LARGE SCALE GENOMIC DNA]</scope>
    <source>
        <strain evidence="10">ATCC 11503 / BCRC 21390 / CBS 2605 / JCM 1781 / NBRC 1676 / NRRL YB-4239</strain>
    </source>
</reference>
<evidence type="ECO:0000259" key="8">
    <source>
        <dbReference type="Pfam" id="PF01728"/>
    </source>
</evidence>
<accession>A5E5I4</accession>
<feature type="region of interest" description="Disordered" evidence="7">
    <location>
        <begin position="198"/>
        <end position="223"/>
    </location>
</feature>
<keyword evidence="2" id="KW-0698">rRNA processing</keyword>
<dbReference type="AlphaFoldDB" id="A5E5I4"/>
<evidence type="ECO:0000256" key="3">
    <source>
        <dbReference type="ARBA" id="ARBA00022603"/>
    </source>
</evidence>
<dbReference type="GeneID" id="5231096"/>
<keyword evidence="10" id="KW-1185">Reference proteome</keyword>
<evidence type="ECO:0000256" key="6">
    <source>
        <dbReference type="ARBA" id="ARBA00041184"/>
    </source>
</evidence>
<dbReference type="KEGG" id="lel:PVL30_005595"/>
<evidence type="ECO:0000313" key="10">
    <source>
        <dbReference type="Proteomes" id="UP000001996"/>
    </source>
</evidence>
<name>A5E5I4_LODEL</name>
<sequence length="389" mass="45099">MRTKLSIDRLISTFQQWLQIHSLFKRRLATRTNKLLAASTRKPYDRSLLSDGFQTQRLFSSSFLLSSKNGSFISNSPVKKITRQLEAELAEIEYTDKLAYLDAKYRLITPETKKVLDIGFSPGHWMNYVVEQMCELHNVAQDKLYTKDVMILGFDLLFKNPPAGTSSIQGNIFSKFAQALVVNHFKECEFKQRKKRMKDLVEKEQEPAQKHQHQQRQQQQIEEDEIRRKSYFDHEQEEHMIETDLAQSLRNLSISESKLQPESTQKNILVSDDAWKVDLVLSDLSRPLRQVSGYYDRTETYPYIRSNTNKGLNHHVLNPQKANLDLGEASIILMKQVLRRGGSFVLRLQDVNGKDAEFIIMRLGLEKMFKKVVTIEVGAEVILVCSVRK</sequence>
<dbReference type="eggNOG" id="KOG4589">
    <property type="taxonomic scope" value="Eukaryota"/>
</dbReference>
<protein>
    <recommendedName>
        <fullName evidence="6">rRNA methyltransferase 2, mitochondrial</fullName>
    </recommendedName>
</protein>
<comment type="similarity">
    <text evidence="1">Belongs to the class I-like SAM-binding methyltransferase superfamily. RNA methyltransferase RlmE family.</text>
</comment>
<dbReference type="InterPro" id="IPR029063">
    <property type="entry name" value="SAM-dependent_MTases_sf"/>
</dbReference>
<dbReference type="PANTHER" id="PTHR10920">
    <property type="entry name" value="RIBOSOMAL RNA METHYLTRANSFERASE"/>
    <property type="match status" value="1"/>
</dbReference>
<dbReference type="HOGENOM" id="CLU_776378_0_0_1"/>
<evidence type="ECO:0000313" key="9">
    <source>
        <dbReference type="EMBL" id="EDK46692.1"/>
    </source>
</evidence>